<protein>
    <recommendedName>
        <fullName evidence="3">Surface antigen domain-containing protein</fullName>
    </recommendedName>
</protein>
<dbReference type="Proteomes" id="UP000028839">
    <property type="component" value="Unassembled WGS sequence"/>
</dbReference>
<organism evidence="4 5">
    <name type="scientific">Nitrosococcus oceani C-27</name>
    <dbReference type="NCBI Taxonomy" id="314279"/>
    <lineage>
        <taxon>Bacteria</taxon>
        <taxon>Pseudomonadati</taxon>
        <taxon>Pseudomonadota</taxon>
        <taxon>Gammaproteobacteria</taxon>
        <taxon>Chromatiales</taxon>
        <taxon>Chromatiaceae</taxon>
        <taxon>Nitrosococcus</taxon>
    </lineage>
</organism>
<dbReference type="AlphaFoldDB" id="A0A0E2Z4S3"/>
<gene>
    <name evidence="4" type="ORF">IB75_13730</name>
</gene>
<evidence type="ECO:0000313" key="5">
    <source>
        <dbReference type="Proteomes" id="UP000028839"/>
    </source>
</evidence>
<dbReference type="PANTHER" id="PTHR35603:SF2">
    <property type="entry name" value="OUTER MEMBRANE LIPOPROTEIN"/>
    <property type="match status" value="1"/>
</dbReference>
<dbReference type="Pfam" id="PF16998">
    <property type="entry name" value="17kDa_Anti_2"/>
    <property type="match status" value="1"/>
</dbReference>
<dbReference type="HOGENOM" id="CLU_118535_0_0_6"/>
<dbReference type="PIRSF" id="PIRSF002721">
    <property type="entry name" value="Surface_antigen_Rickettsia"/>
    <property type="match status" value="1"/>
</dbReference>
<comment type="subcellular location">
    <subcellularLocation>
        <location evidence="1">Membrane</location>
    </subcellularLocation>
</comment>
<sequence length="158" mass="16353">MEIRPLAVVIAFSMFFGGCAGNIGNTGGKETIGTALGAAGGGLLGAQFGSGSGQLAATAAGTLLGALVGSKIGRTMDEVDRMKARQAMEHASYAPIGETITWNNPRSGHRGSVTPVRDGVSSSGNYCREFQQTVTIDGKSERLYGTACQQPDGRWKLL</sequence>
<proteinExistence type="predicted"/>
<dbReference type="InterPro" id="IPR016364">
    <property type="entry name" value="Surface_antigen_Rickettsia"/>
</dbReference>
<dbReference type="EMBL" id="JPGN01000078">
    <property type="protein sequence ID" value="KFI18560.1"/>
    <property type="molecule type" value="Genomic_DNA"/>
</dbReference>
<reference evidence="4 5" key="1">
    <citation type="submission" date="2014-07" db="EMBL/GenBank/DDBJ databases">
        <title>Comparative analysis of Nitrosococcus oceani genome inventories of strains from Pacific and Atlantic gyres.</title>
        <authorList>
            <person name="Lim C.K."/>
            <person name="Wang L."/>
            <person name="Sayavedra-Soto L.A."/>
            <person name="Klotz M.G."/>
        </authorList>
    </citation>
    <scope>NUCLEOTIDE SEQUENCE [LARGE SCALE GENOMIC DNA]</scope>
    <source>
        <strain evidence="4 5">C-27</strain>
    </source>
</reference>
<name>A0A0E2Z4S3_9GAMM</name>
<comment type="caution">
    <text evidence="4">The sequence shown here is derived from an EMBL/GenBank/DDBJ whole genome shotgun (WGS) entry which is preliminary data.</text>
</comment>
<evidence type="ECO:0000256" key="1">
    <source>
        <dbReference type="ARBA" id="ARBA00004370"/>
    </source>
</evidence>
<feature type="domain" description="Surface antigen" evidence="3">
    <location>
        <begin position="70"/>
        <end position="157"/>
    </location>
</feature>
<keyword evidence="2" id="KW-0472">Membrane</keyword>
<accession>A0A0E2Z4S3</accession>
<evidence type="ECO:0000313" key="4">
    <source>
        <dbReference type="EMBL" id="KFI18560.1"/>
    </source>
</evidence>
<dbReference type="GO" id="GO:0016020">
    <property type="term" value="C:membrane"/>
    <property type="evidence" value="ECO:0007669"/>
    <property type="project" value="UniProtKB-SubCell"/>
</dbReference>
<dbReference type="PANTHER" id="PTHR35603">
    <property type="match status" value="1"/>
</dbReference>
<dbReference type="PROSITE" id="PS51257">
    <property type="entry name" value="PROKAR_LIPOPROTEIN"/>
    <property type="match status" value="1"/>
</dbReference>
<evidence type="ECO:0000256" key="2">
    <source>
        <dbReference type="ARBA" id="ARBA00023136"/>
    </source>
</evidence>
<evidence type="ECO:0000259" key="3">
    <source>
        <dbReference type="Pfam" id="PF16998"/>
    </source>
</evidence>
<dbReference type="InterPro" id="IPR032635">
    <property type="entry name" value="Anti_2"/>
</dbReference>
<dbReference type="InterPro" id="IPR051407">
    <property type="entry name" value="Bact_OM_lipoprot/Surf_antigen"/>
</dbReference>
<dbReference type="OrthoDB" id="6170015at2"/>